<feature type="compositionally biased region" description="Basic and acidic residues" evidence="8">
    <location>
        <begin position="39"/>
        <end position="53"/>
    </location>
</feature>
<evidence type="ECO:0000256" key="4">
    <source>
        <dbReference type="ARBA" id="ARBA00023034"/>
    </source>
</evidence>
<evidence type="ECO:0000256" key="6">
    <source>
        <dbReference type="ARBA" id="ARBA00023136"/>
    </source>
</evidence>
<evidence type="ECO:0000256" key="2">
    <source>
        <dbReference type="ARBA" id="ARBA00022692"/>
    </source>
</evidence>
<dbReference type="EMBL" id="AUSU01000758">
    <property type="protein sequence ID" value="EPS72642.1"/>
    <property type="molecule type" value="Genomic_DNA"/>
</dbReference>
<dbReference type="GO" id="GO:0007030">
    <property type="term" value="P:Golgi organization"/>
    <property type="evidence" value="ECO:0007669"/>
    <property type="project" value="InterPro"/>
</dbReference>
<keyword evidence="2" id="KW-0812">Transmembrane</keyword>
<dbReference type="GO" id="GO:0031985">
    <property type="term" value="C:Golgi cisterna"/>
    <property type="evidence" value="ECO:0007669"/>
    <property type="project" value="TreeGrafter"/>
</dbReference>
<sequence>MDVPVSGTTSKYDAKQGADHPDAETSSSETVPSKIKLNRSTDEDKQDTVKDTEVVIGETVVNSDHGLTSEFSVPRGSSELESHTQDEDELPQTGQVKTAADVQTIPEHQEKKASESAVEVQEQLDEAQGLLRSANSKGQSKEARLARVCAGLSARLQEYKSENSQLEELLVAEKELTRSYEAHIKQLKKDLTTSKDEANKAESNMLEALAAKNAEIESLISSVDSLKKQAALAEENLAALQAF</sequence>
<dbReference type="GO" id="GO:0000139">
    <property type="term" value="C:Golgi membrane"/>
    <property type="evidence" value="ECO:0007669"/>
    <property type="project" value="UniProtKB-SubCell"/>
</dbReference>
<gene>
    <name evidence="9" type="ORF">M569_02115</name>
</gene>
<keyword evidence="3" id="KW-1133">Transmembrane helix</keyword>
<comment type="caution">
    <text evidence="9">The sequence shown here is derived from an EMBL/GenBank/DDBJ whole genome shotgun (WGS) entry which is preliminary data.</text>
</comment>
<keyword evidence="10" id="KW-1185">Reference proteome</keyword>
<reference evidence="9 10" key="1">
    <citation type="journal article" date="2013" name="BMC Genomics">
        <title>The miniature genome of a carnivorous plant Genlisea aurea contains a low number of genes and short non-coding sequences.</title>
        <authorList>
            <person name="Leushkin E.V."/>
            <person name="Sutormin R.A."/>
            <person name="Nabieva E.R."/>
            <person name="Penin A.A."/>
            <person name="Kondrashov A.S."/>
            <person name="Logacheva M.D."/>
        </authorList>
    </citation>
    <scope>NUCLEOTIDE SEQUENCE [LARGE SCALE GENOMIC DNA]</scope>
</reference>
<feature type="coiled-coil region" evidence="7">
    <location>
        <begin position="117"/>
        <end position="243"/>
    </location>
</feature>
<evidence type="ECO:0000256" key="3">
    <source>
        <dbReference type="ARBA" id="ARBA00022989"/>
    </source>
</evidence>
<dbReference type="PANTHER" id="PTHR13815">
    <property type="entry name" value="GOLGIN-84"/>
    <property type="match status" value="1"/>
</dbReference>
<feature type="region of interest" description="Disordered" evidence="8">
    <location>
        <begin position="1"/>
        <end position="96"/>
    </location>
</feature>
<dbReference type="PANTHER" id="PTHR13815:SF7">
    <property type="entry name" value="GOLGIN SUBFAMILY A MEMBER 5"/>
    <property type="match status" value="1"/>
</dbReference>
<dbReference type="Proteomes" id="UP000015453">
    <property type="component" value="Unassembled WGS sequence"/>
</dbReference>
<evidence type="ECO:0000256" key="1">
    <source>
        <dbReference type="ARBA" id="ARBA00004194"/>
    </source>
</evidence>
<comment type="subcellular location">
    <subcellularLocation>
        <location evidence="1">Golgi apparatus membrane</location>
        <topology evidence="1">Single-pass membrane protein</topology>
    </subcellularLocation>
</comment>
<protein>
    <submittedName>
        <fullName evidence="9">Uncharacterized protein</fullName>
    </submittedName>
</protein>
<evidence type="ECO:0000256" key="7">
    <source>
        <dbReference type="SAM" id="Coils"/>
    </source>
</evidence>
<dbReference type="AlphaFoldDB" id="S8EJ44"/>
<evidence type="ECO:0000313" key="10">
    <source>
        <dbReference type="Proteomes" id="UP000015453"/>
    </source>
</evidence>
<keyword evidence="6" id="KW-0472">Membrane</keyword>
<dbReference type="InterPro" id="IPR019177">
    <property type="entry name" value="Golgin_subfamily_A_member_5"/>
</dbReference>
<name>S8EJ44_9LAMI</name>
<accession>S8EJ44</accession>
<evidence type="ECO:0000313" key="9">
    <source>
        <dbReference type="EMBL" id="EPS72642.1"/>
    </source>
</evidence>
<dbReference type="OrthoDB" id="1750061at2759"/>
<keyword evidence="5 7" id="KW-0175">Coiled coil</keyword>
<feature type="compositionally biased region" description="Basic and acidic residues" evidence="8">
    <location>
        <begin position="12"/>
        <end position="23"/>
    </location>
</feature>
<feature type="compositionally biased region" description="Polar residues" evidence="8">
    <location>
        <begin position="60"/>
        <end position="71"/>
    </location>
</feature>
<dbReference type="GO" id="GO:0000301">
    <property type="term" value="P:retrograde transport, vesicle recycling within Golgi"/>
    <property type="evidence" value="ECO:0007669"/>
    <property type="project" value="TreeGrafter"/>
</dbReference>
<evidence type="ECO:0000256" key="5">
    <source>
        <dbReference type="ARBA" id="ARBA00023054"/>
    </source>
</evidence>
<organism evidence="9 10">
    <name type="scientific">Genlisea aurea</name>
    <dbReference type="NCBI Taxonomy" id="192259"/>
    <lineage>
        <taxon>Eukaryota</taxon>
        <taxon>Viridiplantae</taxon>
        <taxon>Streptophyta</taxon>
        <taxon>Embryophyta</taxon>
        <taxon>Tracheophyta</taxon>
        <taxon>Spermatophyta</taxon>
        <taxon>Magnoliopsida</taxon>
        <taxon>eudicotyledons</taxon>
        <taxon>Gunneridae</taxon>
        <taxon>Pentapetalae</taxon>
        <taxon>asterids</taxon>
        <taxon>lamiids</taxon>
        <taxon>Lamiales</taxon>
        <taxon>Lentibulariaceae</taxon>
        <taxon>Genlisea</taxon>
    </lineage>
</organism>
<proteinExistence type="predicted"/>
<keyword evidence="4" id="KW-0333">Golgi apparatus</keyword>
<feature type="compositionally biased region" description="Polar residues" evidence="8">
    <location>
        <begin position="1"/>
        <end position="11"/>
    </location>
</feature>
<evidence type="ECO:0000256" key="8">
    <source>
        <dbReference type="SAM" id="MobiDB-lite"/>
    </source>
</evidence>